<feature type="region of interest" description="Disordered" evidence="11">
    <location>
        <begin position="1"/>
        <end position="54"/>
    </location>
</feature>
<keyword evidence="6" id="KW-0769">Symport</keyword>
<evidence type="ECO:0000256" key="1">
    <source>
        <dbReference type="ARBA" id="ARBA00004155"/>
    </source>
</evidence>
<evidence type="ECO:0000256" key="2">
    <source>
        <dbReference type="ARBA" id="ARBA00006855"/>
    </source>
</evidence>
<evidence type="ECO:0000256" key="10">
    <source>
        <dbReference type="ARBA" id="ARBA00048473"/>
    </source>
</evidence>
<dbReference type="EMBL" id="JABDHM010000139">
    <property type="protein sequence ID" value="KAF5217382.1"/>
    <property type="molecule type" value="Genomic_DNA"/>
</dbReference>
<comment type="caution">
    <text evidence="13">The sequence shown here is derived from an EMBL/GenBank/DDBJ whole genome shotgun (WGS) entry which is preliminary data.</text>
</comment>
<evidence type="ECO:0008006" key="15">
    <source>
        <dbReference type="Google" id="ProtNLM"/>
    </source>
</evidence>
<dbReference type="GO" id="GO:0015293">
    <property type="term" value="F:symporter activity"/>
    <property type="evidence" value="ECO:0007669"/>
    <property type="project" value="UniProtKB-KW"/>
</dbReference>
<dbReference type="PANTHER" id="PTHR13131">
    <property type="entry name" value="CYSTINOSIN"/>
    <property type="match status" value="1"/>
</dbReference>
<keyword evidence="3" id="KW-0813">Transport</keyword>
<name>A0A7J6XSD5_TRYCR</name>
<keyword evidence="5" id="KW-0677">Repeat</keyword>
<keyword evidence="8 12" id="KW-0472">Membrane</keyword>
<dbReference type="VEuPathDB" id="TriTrypDB:ECC02_009759"/>
<feature type="transmembrane region" description="Helical" evidence="12">
    <location>
        <begin position="219"/>
        <end position="244"/>
    </location>
</feature>
<dbReference type="GO" id="GO:0005765">
    <property type="term" value="C:lysosomal membrane"/>
    <property type="evidence" value="ECO:0007669"/>
    <property type="project" value="UniProtKB-SubCell"/>
</dbReference>
<dbReference type="InterPro" id="IPR005282">
    <property type="entry name" value="LC_transporter"/>
</dbReference>
<comment type="subcellular location">
    <subcellularLocation>
        <location evidence="1">Lysosome membrane</location>
        <topology evidence="1">Multi-pass membrane protein</topology>
    </subcellularLocation>
</comment>
<comment type="catalytic activity">
    <reaction evidence="10">
        <text>L-cystine(out) + H(+)(out) = L-cystine(in) + H(+)(in)</text>
        <dbReference type="Rhea" id="RHEA:66172"/>
        <dbReference type="ChEBI" id="CHEBI:15378"/>
        <dbReference type="ChEBI" id="CHEBI:35491"/>
    </reaction>
    <physiologicalReaction direction="left-to-right" evidence="10">
        <dbReference type="Rhea" id="RHEA:66173"/>
    </physiologicalReaction>
</comment>
<evidence type="ECO:0000256" key="3">
    <source>
        <dbReference type="ARBA" id="ARBA00022448"/>
    </source>
</evidence>
<sequence>MKPDTTANCGTEPTCEMTSVPVDSPHNDLHRDEKCDHSLERNKHSDKEPHENDDVNAEQNLLADPSGIKLGKYVIPPRVVAPICALLIVAGGVLFAFTTPIKNNDPKPWDRISALIGWIYFLAWGVSFLPQLYFNTRRWSVVGQSFEFVYLNIVGFLCYSVYTLCFYANNNVNNMYKDRHNGSSNNVALNDVVFAVYALVCCLLNGLQIIFFDRGGQKMSILATGLIVLIFFVIVLWTCLIAGGVKRDVFFNYLDLLYGLSLIKLGISIVKYVPQVYLNYKRKCTIGWNIWNILLDFTGGILSILQEVIDSWVTSDWDGMTGNPIKFALGSVSILYDLVFFVQHFLLYNENNKRLALPDHVYKREVRASEKREEQKNENEKMI</sequence>
<dbReference type="PANTHER" id="PTHR13131:SF5">
    <property type="entry name" value="CYSTINOSIN"/>
    <property type="match status" value="1"/>
</dbReference>
<evidence type="ECO:0000313" key="13">
    <source>
        <dbReference type="EMBL" id="KAF5217382.1"/>
    </source>
</evidence>
<feature type="transmembrane region" description="Helical" evidence="12">
    <location>
        <begin position="325"/>
        <end position="347"/>
    </location>
</feature>
<evidence type="ECO:0000256" key="6">
    <source>
        <dbReference type="ARBA" id="ARBA00022847"/>
    </source>
</evidence>
<gene>
    <name evidence="13" type="ORF">ECC02_009759</name>
</gene>
<accession>A0A7J6XSD5</accession>
<keyword evidence="4 12" id="KW-0812">Transmembrane</keyword>
<evidence type="ECO:0000256" key="11">
    <source>
        <dbReference type="SAM" id="MobiDB-lite"/>
    </source>
</evidence>
<evidence type="ECO:0000256" key="5">
    <source>
        <dbReference type="ARBA" id="ARBA00022737"/>
    </source>
</evidence>
<dbReference type="GO" id="GO:0015184">
    <property type="term" value="F:L-cystine transmembrane transporter activity"/>
    <property type="evidence" value="ECO:0007669"/>
    <property type="project" value="TreeGrafter"/>
</dbReference>
<keyword evidence="9" id="KW-0458">Lysosome</keyword>
<proteinExistence type="inferred from homology"/>
<feature type="compositionally biased region" description="Basic and acidic residues" evidence="11">
    <location>
        <begin position="25"/>
        <end position="53"/>
    </location>
</feature>
<dbReference type="SMART" id="SM00679">
    <property type="entry name" value="CTNS"/>
    <property type="match status" value="2"/>
</dbReference>
<protein>
    <recommendedName>
        <fullName evidence="15">Cystinosin</fullName>
    </recommendedName>
</protein>
<dbReference type="FunFam" id="1.20.1280.290:FF:000016">
    <property type="entry name" value="Cystinosin homolog"/>
    <property type="match status" value="1"/>
</dbReference>
<dbReference type="AlphaFoldDB" id="A0A7J6XSD5"/>
<dbReference type="Proteomes" id="UP000583944">
    <property type="component" value="Unassembled WGS sequence"/>
</dbReference>
<feature type="transmembrane region" description="Helical" evidence="12">
    <location>
        <begin position="192"/>
        <end position="212"/>
    </location>
</feature>
<feature type="transmembrane region" description="Helical" evidence="12">
    <location>
        <begin position="117"/>
        <end position="136"/>
    </location>
</feature>
<evidence type="ECO:0000256" key="8">
    <source>
        <dbReference type="ARBA" id="ARBA00023136"/>
    </source>
</evidence>
<dbReference type="VEuPathDB" id="TriTrypDB:BCY84_12843"/>
<dbReference type="NCBIfam" id="TIGR00951">
    <property type="entry name" value="2A43"/>
    <property type="match status" value="1"/>
</dbReference>
<comment type="similarity">
    <text evidence="2">Belongs to the cystinosin family.</text>
</comment>
<dbReference type="Pfam" id="PF04193">
    <property type="entry name" value="PQ-loop"/>
    <property type="match status" value="2"/>
</dbReference>
<evidence type="ECO:0000256" key="12">
    <source>
        <dbReference type="SAM" id="Phobius"/>
    </source>
</evidence>
<evidence type="ECO:0000256" key="9">
    <source>
        <dbReference type="ARBA" id="ARBA00023228"/>
    </source>
</evidence>
<feature type="transmembrane region" description="Helical" evidence="12">
    <location>
        <begin position="256"/>
        <end position="274"/>
    </location>
</feature>
<evidence type="ECO:0000313" key="14">
    <source>
        <dbReference type="Proteomes" id="UP000583944"/>
    </source>
</evidence>
<organism evidence="13 14">
    <name type="scientific">Trypanosoma cruzi</name>
    <dbReference type="NCBI Taxonomy" id="5693"/>
    <lineage>
        <taxon>Eukaryota</taxon>
        <taxon>Discoba</taxon>
        <taxon>Euglenozoa</taxon>
        <taxon>Kinetoplastea</taxon>
        <taxon>Metakinetoplastina</taxon>
        <taxon>Trypanosomatida</taxon>
        <taxon>Trypanosomatidae</taxon>
        <taxon>Trypanosoma</taxon>
        <taxon>Schizotrypanum</taxon>
    </lineage>
</organism>
<dbReference type="InterPro" id="IPR006603">
    <property type="entry name" value="PQ-loop_rpt"/>
</dbReference>
<feature type="compositionally biased region" description="Polar residues" evidence="11">
    <location>
        <begin position="1"/>
        <end position="11"/>
    </location>
</feature>
<evidence type="ECO:0000256" key="4">
    <source>
        <dbReference type="ARBA" id="ARBA00022692"/>
    </source>
</evidence>
<keyword evidence="7 12" id="KW-1133">Transmembrane helix</keyword>
<feature type="transmembrane region" description="Helical" evidence="12">
    <location>
        <begin position="286"/>
        <end position="305"/>
    </location>
</feature>
<evidence type="ECO:0000256" key="7">
    <source>
        <dbReference type="ARBA" id="ARBA00022989"/>
    </source>
</evidence>
<reference evidence="13 14" key="1">
    <citation type="journal article" date="2019" name="Genome Biol. Evol.">
        <title>Nanopore Sequencing Significantly Improves Genome Assembly of the Protozoan Parasite Trypanosoma cruzi.</title>
        <authorList>
            <person name="Diaz-Viraque F."/>
            <person name="Pita S."/>
            <person name="Greif G."/>
            <person name="de Souza R.C.M."/>
            <person name="Iraola G."/>
            <person name="Robello C."/>
        </authorList>
    </citation>
    <scope>NUCLEOTIDE SEQUENCE [LARGE SCALE GENOMIC DNA]</scope>
    <source>
        <strain evidence="13 14">Berenice</strain>
    </source>
</reference>
<feature type="transmembrane region" description="Helical" evidence="12">
    <location>
        <begin position="79"/>
        <end position="97"/>
    </location>
</feature>
<feature type="transmembrane region" description="Helical" evidence="12">
    <location>
        <begin position="148"/>
        <end position="169"/>
    </location>
</feature>